<dbReference type="Gene3D" id="3.90.1030.10">
    <property type="entry name" value="Ribosomal protein L17"/>
    <property type="match status" value="1"/>
</dbReference>
<comment type="similarity">
    <text evidence="1 5">Belongs to the bacterial ribosomal protein bL17 family.</text>
</comment>
<dbReference type="PROSITE" id="PS01167">
    <property type="entry name" value="RIBOSOMAL_L17"/>
    <property type="match status" value="1"/>
</dbReference>
<sequence>MNKGIKKIRMNGKDAEHTRSIVRSQILDLIIKKKIMTTLHKAKVLSSVFDRLVTHAKSGENSGLNKIKSFFGSNKRSIDRFMQIVKQYMGDRNSGYLRVIKTSNRVGDNSKMAYVMFSSIKDFSKERKSRISKVLEKANKSK</sequence>
<reference evidence="7 8" key="1">
    <citation type="submission" date="2018-10" db="EMBL/GenBank/DDBJ databases">
        <title>Thermophilic Lithotrophy and Phototrophy in an Intertidal, Iron-rich, Geothermal Spring.</title>
        <authorList>
            <person name="Ward L.M."/>
            <person name="Idei A."/>
            <person name="Nakagawa M."/>
            <person name="Ueno Y."/>
            <person name="Fischer W."/>
            <person name="Mcglynn S.E."/>
        </authorList>
    </citation>
    <scope>NUCLEOTIDE SEQUENCE [LARGE SCALE GENOMIC DNA]</scope>
    <source>
        <strain evidence="7">J137</strain>
    </source>
</reference>
<proteinExistence type="inferred from homology"/>
<evidence type="ECO:0000256" key="3">
    <source>
        <dbReference type="ARBA" id="ARBA00023274"/>
    </source>
</evidence>
<dbReference type="GO" id="GO:0015934">
    <property type="term" value="C:large ribosomal subunit"/>
    <property type="evidence" value="ECO:0007669"/>
    <property type="project" value="TreeGrafter"/>
</dbReference>
<dbReference type="Proteomes" id="UP000269410">
    <property type="component" value="Unassembled WGS sequence"/>
</dbReference>
<dbReference type="GO" id="GO:0003735">
    <property type="term" value="F:structural constituent of ribosome"/>
    <property type="evidence" value="ECO:0007669"/>
    <property type="project" value="InterPro"/>
</dbReference>
<dbReference type="GO" id="GO:0006412">
    <property type="term" value="P:translation"/>
    <property type="evidence" value="ECO:0007669"/>
    <property type="project" value="InterPro"/>
</dbReference>
<evidence type="ECO:0000256" key="1">
    <source>
        <dbReference type="ARBA" id="ARBA00008777"/>
    </source>
</evidence>
<dbReference type="Pfam" id="PF01196">
    <property type="entry name" value="Ribosomal_L17"/>
    <property type="match status" value="1"/>
</dbReference>
<keyword evidence="3 5" id="KW-0687">Ribonucleoprotein</keyword>
<dbReference type="SUPFAM" id="SSF64263">
    <property type="entry name" value="Prokaryotic ribosomal protein L17"/>
    <property type="match status" value="1"/>
</dbReference>
<evidence type="ECO:0000256" key="5">
    <source>
        <dbReference type="RuleBase" id="RU000660"/>
    </source>
</evidence>
<dbReference type="PANTHER" id="PTHR14413">
    <property type="entry name" value="RIBOSOMAL PROTEIN L17"/>
    <property type="match status" value="1"/>
</dbReference>
<protein>
    <recommendedName>
        <fullName evidence="4 6">50S ribosomal protein L17</fullName>
    </recommendedName>
</protein>
<accession>A0A3M0Z3N5</accession>
<dbReference type="NCBIfam" id="TIGR00059">
    <property type="entry name" value="L17"/>
    <property type="match status" value="1"/>
</dbReference>
<evidence type="ECO:0000256" key="2">
    <source>
        <dbReference type="ARBA" id="ARBA00022980"/>
    </source>
</evidence>
<gene>
    <name evidence="7" type="primary">rplQ</name>
    <name evidence="7" type="ORF">D6810_03110</name>
</gene>
<evidence type="ECO:0000313" key="7">
    <source>
        <dbReference type="EMBL" id="RMD76728.1"/>
    </source>
</evidence>
<keyword evidence="2 5" id="KW-0689">Ribosomal protein</keyword>
<dbReference type="InterPro" id="IPR000456">
    <property type="entry name" value="Ribosomal_bL17"/>
</dbReference>
<evidence type="ECO:0000256" key="4">
    <source>
        <dbReference type="ARBA" id="ARBA00035494"/>
    </source>
</evidence>
<evidence type="ECO:0000313" key="8">
    <source>
        <dbReference type="Proteomes" id="UP000269410"/>
    </source>
</evidence>
<organism evidence="7 8">
    <name type="scientific">Candidatus Dojkabacteria bacterium</name>
    <dbReference type="NCBI Taxonomy" id="2099670"/>
    <lineage>
        <taxon>Bacteria</taxon>
        <taxon>Candidatus Dojkabacteria</taxon>
    </lineage>
</organism>
<dbReference type="InterPro" id="IPR047859">
    <property type="entry name" value="Ribosomal_bL17_CS"/>
</dbReference>
<evidence type="ECO:0000256" key="6">
    <source>
        <dbReference type="RuleBase" id="RU000661"/>
    </source>
</evidence>
<dbReference type="AlphaFoldDB" id="A0A3M0Z3N5"/>
<dbReference type="InterPro" id="IPR036373">
    <property type="entry name" value="Ribosomal_bL17_sf"/>
</dbReference>
<name>A0A3M0Z3N5_9BACT</name>
<dbReference type="PANTHER" id="PTHR14413:SF16">
    <property type="entry name" value="LARGE RIBOSOMAL SUBUNIT PROTEIN BL17M"/>
    <property type="match status" value="1"/>
</dbReference>
<comment type="caution">
    <text evidence="7">The sequence shown here is derived from an EMBL/GenBank/DDBJ whole genome shotgun (WGS) entry which is preliminary data.</text>
</comment>
<dbReference type="EMBL" id="RFKV01000104">
    <property type="protein sequence ID" value="RMD76728.1"/>
    <property type="molecule type" value="Genomic_DNA"/>
</dbReference>